<evidence type="ECO:0000256" key="6">
    <source>
        <dbReference type="ARBA" id="ARBA00023136"/>
    </source>
</evidence>
<evidence type="ECO:0000256" key="3">
    <source>
        <dbReference type="ARBA" id="ARBA00022692"/>
    </source>
</evidence>
<protein>
    <recommendedName>
        <fullName evidence="7">Transmembrane 9 superfamily member</fullName>
    </recommendedName>
</protein>
<comment type="subcellular location">
    <subcellularLocation>
        <location evidence="1">Membrane</location>
        <topology evidence="1">Multi-pass membrane protein</topology>
    </subcellularLocation>
</comment>
<keyword evidence="4" id="KW-0732">Signal</keyword>
<evidence type="ECO:0000256" key="1">
    <source>
        <dbReference type="ARBA" id="ARBA00004141"/>
    </source>
</evidence>
<evidence type="ECO:0000256" key="4">
    <source>
        <dbReference type="ARBA" id="ARBA00022729"/>
    </source>
</evidence>
<evidence type="ECO:0000256" key="5">
    <source>
        <dbReference type="ARBA" id="ARBA00022989"/>
    </source>
</evidence>
<dbReference type="OrthoDB" id="1666796at2759"/>
<keyword evidence="6 7" id="KW-0472">Membrane</keyword>
<name>A0A9D5HZ76_9CRYT</name>
<evidence type="ECO:0000313" key="8">
    <source>
        <dbReference type="EMBL" id="KAJ1610107.1"/>
    </source>
</evidence>
<comment type="similarity">
    <text evidence="2 7">Belongs to the nonaspanin (TM9SF) (TC 9.A.2) family.</text>
</comment>
<comment type="caution">
    <text evidence="7">Lacks conserved residue(s) required for the propagation of feature annotation.</text>
</comment>
<sequence length="491" mass="56018">MGKELNTKLSGWGRGGLLALVLIQVLAVAHCYSYGDSVSIVMNRIWKYDENIMTSEFSFFSKVPLCHDNRKIGEMSFNEIVRGDQLKIVRATFGLSEANRSFCSVNLTKEQLYSIRYHIRNNYVFEIYVEDKAIAKTLGYINENNEAILITGYNFVIGYRDKEIVSLDVNTRREQMINIDKTLELNRQGRLSQINMYYSVEWVDRSNEPVGGVAKDVAKIPMIRWLGVFNSSFLTILIILMLLLIFMQILRSEFSRYFPVGEDDLNLAFDDDPIEMKGWKLLHGDIFRSPKYRMILSSFVGNGIQILFVGLIICITNNVQEALQVPLQDKPPPETDPQAKMVQFQKAAANRLRGLAVLCGICRAPLPVCLVLELHSLLLLQQQTPQQLSATDNQYDSPHPGGLDILHHPHLHPAKPGKLQMVVVLLPQWPISVRILLPLLALLLPFILQPHLWVRPVQAFPNVQPNCHLYLDIGPLLHHLHHILRLHTLHI</sequence>
<gene>
    <name evidence="8" type="ORF">OJ253_1301</name>
</gene>
<evidence type="ECO:0000256" key="7">
    <source>
        <dbReference type="RuleBase" id="RU363079"/>
    </source>
</evidence>
<dbReference type="Pfam" id="PF02990">
    <property type="entry name" value="EMP70"/>
    <property type="match status" value="1"/>
</dbReference>
<keyword evidence="5 7" id="KW-1133">Transmembrane helix</keyword>
<comment type="caution">
    <text evidence="8">The sequence shown here is derived from an EMBL/GenBank/DDBJ whole genome shotgun (WGS) entry which is preliminary data.</text>
</comment>
<dbReference type="EMBL" id="JAPCXC010000027">
    <property type="protein sequence ID" value="KAJ1610107.1"/>
    <property type="molecule type" value="Genomic_DNA"/>
</dbReference>
<feature type="transmembrane region" description="Helical" evidence="7">
    <location>
        <begin position="225"/>
        <end position="246"/>
    </location>
</feature>
<dbReference type="InterPro" id="IPR004240">
    <property type="entry name" value="EMP70"/>
</dbReference>
<feature type="transmembrane region" description="Helical" evidence="7">
    <location>
        <begin position="295"/>
        <end position="319"/>
    </location>
</feature>
<dbReference type="PANTHER" id="PTHR10766:SF41">
    <property type="entry name" value="TRANSMEMBRANE 9 SUPERFAMILY MEMBER 3"/>
    <property type="match status" value="1"/>
</dbReference>
<reference evidence="8" key="1">
    <citation type="submission" date="2022-10" db="EMBL/GenBank/DDBJ databases">
        <title>Adaptive evolution leads to modifications in subtelomeric GC content in a zoonotic Cryptosporidium species.</title>
        <authorList>
            <person name="Li J."/>
            <person name="Feng Y."/>
            <person name="Xiao L."/>
        </authorList>
    </citation>
    <scope>NUCLEOTIDE SEQUENCE</scope>
    <source>
        <strain evidence="8">33844</strain>
    </source>
</reference>
<dbReference type="PANTHER" id="PTHR10766">
    <property type="entry name" value="TRANSMEMBRANE 9 SUPERFAMILY PROTEIN"/>
    <property type="match status" value="1"/>
</dbReference>
<accession>A0A9D5HZ76</accession>
<proteinExistence type="inferred from homology"/>
<dbReference type="AlphaFoldDB" id="A0A9D5HZ76"/>
<dbReference type="Proteomes" id="UP001067231">
    <property type="component" value="Unassembled WGS sequence"/>
</dbReference>
<organism evidence="8">
    <name type="scientific">Cryptosporidium canis</name>
    <dbReference type="NCBI Taxonomy" id="195482"/>
    <lineage>
        <taxon>Eukaryota</taxon>
        <taxon>Sar</taxon>
        <taxon>Alveolata</taxon>
        <taxon>Apicomplexa</taxon>
        <taxon>Conoidasida</taxon>
        <taxon>Coccidia</taxon>
        <taxon>Eucoccidiorida</taxon>
        <taxon>Eimeriorina</taxon>
        <taxon>Cryptosporidiidae</taxon>
        <taxon>Cryptosporidium</taxon>
    </lineage>
</organism>
<dbReference type="GO" id="GO:0072657">
    <property type="term" value="P:protein localization to membrane"/>
    <property type="evidence" value="ECO:0007669"/>
    <property type="project" value="TreeGrafter"/>
</dbReference>
<feature type="transmembrane region" description="Helical" evidence="7">
    <location>
        <begin position="431"/>
        <end position="448"/>
    </location>
</feature>
<dbReference type="GO" id="GO:0016020">
    <property type="term" value="C:membrane"/>
    <property type="evidence" value="ECO:0007669"/>
    <property type="project" value="UniProtKB-SubCell"/>
</dbReference>
<evidence type="ECO:0000256" key="2">
    <source>
        <dbReference type="ARBA" id="ARBA00005227"/>
    </source>
</evidence>
<keyword evidence="3 7" id="KW-0812">Transmembrane</keyword>